<dbReference type="AlphaFoldDB" id="A0AAD8AK03"/>
<dbReference type="Proteomes" id="UP001233999">
    <property type="component" value="Unassembled WGS sequence"/>
</dbReference>
<proteinExistence type="predicted"/>
<dbReference type="EMBL" id="JASPKZ010000286">
    <property type="protein sequence ID" value="KAJ9600588.1"/>
    <property type="molecule type" value="Genomic_DNA"/>
</dbReference>
<reference evidence="1" key="1">
    <citation type="journal article" date="2023" name="IScience">
        <title>Live-bearing cockroach genome reveals convergent evolutionary mechanisms linked to viviparity in insects and beyond.</title>
        <authorList>
            <person name="Fouks B."/>
            <person name="Harrison M.C."/>
            <person name="Mikhailova A.A."/>
            <person name="Marchal E."/>
            <person name="English S."/>
            <person name="Carruthers M."/>
            <person name="Jennings E.C."/>
            <person name="Chiamaka E.L."/>
            <person name="Frigard R.A."/>
            <person name="Pippel M."/>
            <person name="Attardo G.M."/>
            <person name="Benoit J.B."/>
            <person name="Bornberg-Bauer E."/>
            <person name="Tobe S.S."/>
        </authorList>
    </citation>
    <scope>NUCLEOTIDE SEQUENCE</scope>
    <source>
        <strain evidence="1">Stay&amp;Tobe</strain>
    </source>
</reference>
<gene>
    <name evidence="1" type="ORF">L9F63_026274</name>
</gene>
<keyword evidence="2" id="KW-1185">Reference proteome</keyword>
<organism evidence="1 2">
    <name type="scientific">Diploptera punctata</name>
    <name type="common">Pacific beetle cockroach</name>
    <dbReference type="NCBI Taxonomy" id="6984"/>
    <lineage>
        <taxon>Eukaryota</taxon>
        <taxon>Metazoa</taxon>
        <taxon>Ecdysozoa</taxon>
        <taxon>Arthropoda</taxon>
        <taxon>Hexapoda</taxon>
        <taxon>Insecta</taxon>
        <taxon>Pterygota</taxon>
        <taxon>Neoptera</taxon>
        <taxon>Polyneoptera</taxon>
        <taxon>Dictyoptera</taxon>
        <taxon>Blattodea</taxon>
        <taxon>Blaberoidea</taxon>
        <taxon>Blaberidae</taxon>
        <taxon>Diplopterinae</taxon>
        <taxon>Diploptera</taxon>
    </lineage>
</organism>
<comment type="caution">
    <text evidence="1">The sequence shown here is derived from an EMBL/GenBank/DDBJ whole genome shotgun (WGS) entry which is preliminary data.</text>
</comment>
<evidence type="ECO:0000313" key="2">
    <source>
        <dbReference type="Proteomes" id="UP001233999"/>
    </source>
</evidence>
<sequence>HLYTLVNEMRNTQLTNKIDCNTCEFKLYRSIRSNCNNCTLSTSLESSVSIINH</sequence>
<accession>A0AAD8AK03</accession>
<feature type="non-terminal residue" evidence="1">
    <location>
        <position position="53"/>
    </location>
</feature>
<feature type="non-terminal residue" evidence="1">
    <location>
        <position position="1"/>
    </location>
</feature>
<protein>
    <submittedName>
        <fullName evidence="1">Uncharacterized protein</fullName>
    </submittedName>
</protein>
<name>A0AAD8AK03_DIPPU</name>
<reference evidence="1" key="2">
    <citation type="submission" date="2023-05" db="EMBL/GenBank/DDBJ databases">
        <authorList>
            <person name="Fouks B."/>
        </authorList>
    </citation>
    <scope>NUCLEOTIDE SEQUENCE</scope>
    <source>
        <strain evidence="1">Stay&amp;Tobe</strain>
        <tissue evidence="1">Testes</tissue>
    </source>
</reference>
<evidence type="ECO:0000313" key="1">
    <source>
        <dbReference type="EMBL" id="KAJ9600588.1"/>
    </source>
</evidence>